<dbReference type="OrthoDB" id="4153178at2759"/>
<feature type="compositionally biased region" description="Low complexity" evidence="1">
    <location>
        <begin position="182"/>
        <end position="210"/>
    </location>
</feature>
<feature type="region of interest" description="Disordered" evidence="1">
    <location>
        <begin position="411"/>
        <end position="449"/>
    </location>
</feature>
<reference evidence="3" key="1">
    <citation type="submission" date="2021-03" db="EMBL/GenBank/DDBJ databases">
        <authorList>
            <person name="Tagirdzhanova G."/>
        </authorList>
    </citation>
    <scope>NUCLEOTIDE SEQUENCE</scope>
</reference>
<feature type="region of interest" description="Disordered" evidence="1">
    <location>
        <begin position="466"/>
        <end position="523"/>
    </location>
</feature>
<keyword evidence="2" id="KW-0812">Transmembrane</keyword>
<gene>
    <name evidence="3" type="ORF">HETSPECPRED_000371</name>
</gene>
<evidence type="ECO:0000256" key="1">
    <source>
        <dbReference type="SAM" id="MobiDB-lite"/>
    </source>
</evidence>
<feature type="compositionally biased region" description="Low complexity" evidence="1">
    <location>
        <begin position="417"/>
        <end position="430"/>
    </location>
</feature>
<feature type="compositionally biased region" description="Low complexity" evidence="1">
    <location>
        <begin position="329"/>
        <end position="340"/>
    </location>
</feature>
<keyword evidence="2" id="KW-0472">Membrane</keyword>
<organism evidence="3 4">
    <name type="scientific">Heterodermia speciosa</name>
    <dbReference type="NCBI Taxonomy" id="116794"/>
    <lineage>
        <taxon>Eukaryota</taxon>
        <taxon>Fungi</taxon>
        <taxon>Dikarya</taxon>
        <taxon>Ascomycota</taxon>
        <taxon>Pezizomycotina</taxon>
        <taxon>Lecanoromycetes</taxon>
        <taxon>OSLEUM clade</taxon>
        <taxon>Lecanoromycetidae</taxon>
        <taxon>Caliciales</taxon>
        <taxon>Physciaceae</taxon>
        <taxon>Heterodermia</taxon>
    </lineage>
</organism>
<feature type="compositionally biased region" description="Polar residues" evidence="1">
    <location>
        <begin position="279"/>
        <end position="288"/>
    </location>
</feature>
<comment type="caution">
    <text evidence="3">The sequence shown here is derived from an EMBL/GenBank/DDBJ whole genome shotgun (WGS) entry which is preliminary data.</text>
</comment>
<evidence type="ECO:0000256" key="2">
    <source>
        <dbReference type="SAM" id="Phobius"/>
    </source>
</evidence>
<evidence type="ECO:0008006" key="5">
    <source>
        <dbReference type="Google" id="ProtNLM"/>
    </source>
</evidence>
<feature type="compositionally biased region" description="Basic residues" evidence="1">
    <location>
        <begin position="507"/>
        <end position="516"/>
    </location>
</feature>
<accession>A0A8H3I1L5</accession>
<dbReference type="Proteomes" id="UP000664521">
    <property type="component" value="Unassembled WGS sequence"/>
</dbReference>
<dbReference type="AlphaFoldDB" id="A0A8H3I1L5"/>
<feature type="transmembrane region" description="Helical" evidence="2">
    <location>
        <begin position="659"/>
        <end position="678"/>
    </location>
</feature>
<feature type="transmembrane region" description="Helical" evidence="2">
    <location>
        <begin position="588"/>
        <end position="609"/>
    </location>
</feature>
<feature type="compositionally biased region" description="Polar residues" evidence="1">
    <location>
        <begin position="245"/>
        <end position="260"/>
    </location>
</feature>
<feature type="compositionally biased region" description="Polar residues" evidence="1">
    <location>
        <begin position="341"/>
        <end position="375"/>
    </location>
</feature>
<feature type="compositionally biased region" description="Polar residues" evidence="1">
    <location>
        <begin position="228"/>
        <end position="239"/>
    </location>
</feature>
<feature type="region of interest" description="Disordered" evidence="1">
    <location>
        <begin position="1"/>
        <end position="145"/>
    </location>
</feature>
<feature type="region of interest" description="Disordered" evidence="1">
    <location>
        <begin position="163"/>
        <end position="290"/>
    </location>
</feature>
<feature type="compositionally biased region" description="Polar residues" evidence="1">
    <location>
        <begin position="90"/>
        <end position="103"/>
    </location>
</feature>
<dbReference type="EMBL" id="CAJPDS010000010">
    <property type="protein sequence ID" value="CAF9911542.1"/>
    <property type="molecule type" value="Genomic_DNA"/>
</dbReference>
<feature type="compositionally biased region" description="Polar residues" evidence="1">
    <location>
        <begin position="471"/>
        <end position="495"/>
    </location>
</feature>
<proteinExistence type="predicted"/>
<name>A0A8H3I1L5_9LECA</name>
<feature type="region of interest" description="Disordered" evidence="1">
    <location>
        <begin position="302"/>
        <end position="387"/>
    </location>
</feature>
<feature type="compositionally biased region" description="Polar residues" evidence="1">
    <location>
        <begin position="171"/>
        <end position="180"/>
    </location>
</feature>
<keyword evidence="2" id="KW-1133">Transmembrane helix</keyword>
<feature type="compositionally biased region" description="Low complexity" evidence="1">
    <location>
        <begin position="262"/>
        <end position="278"/>
    </location>
</feature>
<protein>
    <recommendedName>
        <fullName evidence="5">Serine-rich protein</fullName>
    </recommendedName>
</protein>
<evidence type="ECO:0000313" key="3">
    <source>
        <dbReference type="EMBL" id="CAF9911542.1"/>
    </source>
</evidence>
<feature type="compositionally biased region" description="Low complexity" evidence="1">
    <location>
        <begin position="496"/>
        <end position="506"/>
    </location>
</feature>
<keyword evidence="4" id="KW-1185">Reference proteome</keyword>
<feature type="compositionally biased region" description="Polar residues" evidence="1">
    <location>
        <begin position="312"/>
        <end position="321"/>
    </location>
</feature>
<sequence length="682" mass="74538">MPSPPRPLKRSPPRKPLHDRSESSTNEQVSPTIRIIGEPHAHVYSSTPFPTHPSHILAPKSAKPSGAVLEDVGVSDRHGPTDGFGKTWTEETPTQYAKTTEQTVESEEENIGSPVQSWPLPASRYLSPTMQPSSADEPDFDANGRSFIMDQAIDDDEIVELPSVASGLDTLDSTASIPNTPQEPSYQQSQQPVVPKSSDGSLSSADSTGTVIRTRPRDRPTRAFYSAFPNSIRSSTPRSNIPWGSVTTPTKSDTGSSELDTSPVSPVSPVSPESPASSHAQPLTSHRTVSLARSDVSEGINVQYPIVRPPTASGSWAETSENAPKRPSRNPARNPNRWNPHLSTVESEGMTDRSSGSLYFAGSSRNSRAPNSRTDTPPLPVFPRPAYGHRRDVTESTIRVVNEQEDVVTGLAPVPGSRSSTRLSIFSSNSDRGNRRSAIHSPRPSSRGSFFRDSIPGWARTYYGRGGRTSMLPQNYSTDNLDSGLSNAPYTTTEPSQSESSLSVSRSRPKPAHFGHSRNDSMPITRIQPSEINMVEVRGAPRAKVSAVWSPHLWHDRNSAGKRRSLFIAPTVDKEAVGKAPRRRNMQVVLFTVGFLFPLAWFAAAFLPLPPKPTIDEKLKGPERRTSVTSIGQDLENRLAPMDEAHYENARWWRNLNRLMIPVGVFIIAAIIALAVVASRNK</sequence>
<evidence type="ECO:0000313" key="4">
    <source>
        <dbReference type="Proteomes" id="UP000664521"/>
    </source>
</evidence>